<keyword evidence="1" id="KW-0472">Membrane</keyword>
<dbReference type="AlphaFoldDB" id="A0A1V4EQN3"/>
<gene>
    <name evidence="2" type="ORF">B2M26_13620</name>
</gene>
<name>A0A1V4EQN3_9BACL</name>
<feature type="transmembrane region" description="Helical" evidence="1">
    <location>
        <begin position="83"/>
        <end position="99"/>
    </location>
</feature>
<evidence type="ECO:0000313" key="2">
    <source>
        <dbReference type="EMBL" id="OPG15211.1"/>
    </source>
</evidence>
<feature type="transmembrane region" description="Helical" evidence="1">
    <location>
        <begin position="51"/>
        <end position="71"/>
    </location>
</feature>
<feature type="transmembrane region" description="Helical" evidence="1">
    <location>
        <begin position="134"/>
        <end position="152"/>
    </location>
</feature>
<keyword evidence="3" id="KW-1185">Reference proteome</keyword>
<reference evidence="2 3" key="1">
    <citation type="submission" date="2017-02" db="EMBL/GenBank/DDBJ databases">
        <title>Draft genome of Acidibacillus ferrooxidans Huett2.</title>
        <authorList>
            <person name="Schopf S."/>
        </authorList>
    </citation>
    <scope>NUCLEOTIDE SEQUENCE [LARGE SCALE GENOMIC DNA]</scope>
    <source>
        <strain evidence="2 3">Huett2</strain>
    </source>
</reference>
<dbReference type="Proteomes" id="UP000190229">
    <property type="component" value="Unassembled WGS sequence"/>
</dbReference>
<proteinExistence type="predicted"/>
<evidence type="ECO:0000313" key="3">
    <source>
        <dbReference type="Proteomes" id="UP000190229"/>
    </source>
</evidence>
<keyword evidence="1" id="KW-0812">Transmembrane</keyword>
<feature type="transmembrane region" description="Helical" evidence="1">
    <location>
        <begin position="105"/>
        <end position="127"/>
    </location>
</feature>
<comment type="caution">
    <text evidence="2">The sequence shown here is derived from an EMBL/GenBank/DDBJ whole genome shotgun (WGS) entry which is preliminary data.</text>
</comment>
<feature type="transmembrane region" description="Helical" evidence="1">
    <location>
        <begin position="164"/>
        <end position="182"/>
    </location>
</feature>
<accession>A0A1V4EQN3</accession>
<organism evidence="2 3">
    <name type="scientific">Ferroacidibacillus organovorans</name>
    <dbReference type="NCBI Taxonomy" id="1765683"/>
    <lineage>
        <taxon>Bacteria</taxon>
        <taxon>Bacillati</taxon>
        <taxon>Bacillota</taxon>
        <taxon>Bacilli</taxon>
        <taxon>Bacillales</taxon>
        <taxon>Alicyclobacillaceae</taxon>
        <taxon>Ferroacidibacillus</taxon>
    </lineage>
</organism>
<dbReference type="PIRSF" id="PIRSF037394">
    <property type="entry name" value="ABC_thiamine-permease_YkoE_prd"/>
    <property type="match status" value="1"/>
</dbReference>
<keyword evidence="1" id="KW-1133">Transmembrane helix</keyword>
<dbReference type="Pfam" id="PF09819">
    <property type="entry name" value="ABC_cobalt"/>
    <property type="match status" value="1"/>
</dbReference>
<protein>
    <submittedName>
        <fullName evidence="2">Uncharacterized protein</fullName>
    </submittedName>
</protein>
<dbReference type="InterPro" id="IPR017195">
    <property type="entry name" value="ABC_thiamin-permease_prd"/>
</dbReference>
<evidence type="ECO:0000256" key="1">
    <source>
        <dbReference type="SAM" id="Phobius"/>
    </source>
</evidence>
<dbReference type="EMBL" id="MWPS01000043">
    <property type="protein sequence ID" value="OPG15211.1"/>
    <property type="molecule type" value="Genomic_DNA"/>
</dbReference>
<sequence length="209" mass="22476">MRLFVCARSDMPKRWSKGGILMWKLRDIVVAAILSVVCGAIYLSWDLLTGIFAAAWSPIAYGLLNGLWWLAAGLVPYIIRRPGAAFFAEVVSAFCEFAFGSPYKWGAVISGLLQGAGAELGFAMGGWKKYNTAFMMLSGALAGVGNSVQYYFQYGGNKVAPDLFIGYVVTTMISGAFVGGLVPKWIGDALKRTGSLRNFELGKSGQAGR</sequence>
<feature type="transmembrane region" description="Helical" evidence="1">
    <location>
        <begin position="21"/>
        <end position="45"/>
    </location>
</feature>